<dbReference type="Proteomes" id="UP000035680">
    <property type="component" value="Unassembled WGS sequence"/>
</dbReference>
<name>A0A0K0FP94_STRVS</name>
<accession>A0A0K0FP94</accession>
<dbReference type="AlphaFoldDB" id="A0A0K0FP94"/>
<dbReference type="WBParaSite" id="SVE_1094600.1">
    <property type="protein sequence ID" value="SVE_1094600.1"/>
    <property type="gene ID" value="SVE_1094600"/>
</dbReference>
<sequence length="140" mass="16278">MVKELYIDKGVKAKNPYWILVEPSKDIISSRIQLKSKSLERIPVNMKSVWKLGFFFTYLKNVNCLLIFSTPLVNVSFENIIVITSKNDSLPTQLICGKPNDQPIKWYYDNESLKKEKFNSEYSLHLLSSNTLLIKNVKNF</sequence>
<protein>
    <submittedName>
        <fullName evidence="2">Ig-like domain-containing protein</fullName>
    </submittedName>
</protein>
<reference evidence="1" key="1">
    <citation type="submission" date="2014-07" db="EMBL/GenBank/DDBJ databases">
        <authorList>
            <person name="Martin A.A"/>
            <person name="De Silva N."/>
        </authorList>
    </citation>
    <scope>NUCLEOTIDE SEQUENCE</scope>
</reference>
<reference evidence="2" key="2">
    <citation type="submission" date="2015-08" db="UniProtKB">
        <authorList>
            <consortium name="WormBaseParasite"/>
        </authorList>
    </citation>
    <scope>IDENTIFICATION</scope>
</reference>
<evidence type="ECO:0000313" key="1">
    <source>
        <dbReference type="Proteomes" id="UP000035680"/>
    </source>
</evidence>
<organism evidence="1 2">
    <name type="scientific">Strongyloides venezuelensis</name>
    <name type="common">Threadworm</name>
    <dbReference type="NCBI Taxonomy" id="75913"/>
    <lineage>
        <taxon>Eukaryota</taxon>
        <taxon>Metazoa</taxon>
        <taxon>Ecdysozoa</taxon>
        <taxon>Nematoda</taxon>
        <taxon>Chromadorea</taxon>
        <taxon>Rhabditida</taxon>
        <taxon>Tylenchina</taxon>
        <taxon>Panagrolaimomorpha</taxon>
        <taxon>Strongyloidoidea</taxon>
        <taxon>Strongyloididae</taxon>
        <taxon>Strongyloides</taxon>
    </lineage>
</organism>
<evidence type="ECO:0000313" key="2">
    <source>
        <dbReference type="WBParaSite" id="SVE_1094600.1"/>
    </source>
</evidence>
<keyword evidence="1" id="KW-1185">Reference proteome</keyword>
<proteinExistence type="predicted"/>